<evidence type="ECO:0000313" key="2">
    <source>
        <dbReference type="RefSeq" id="XP_017859086.1"/>
    </source>
</evidence>
<name>A0ABM1NVV0_DROAR</name>
<evidence type="ECO:0000313" key="1">
    <source>
        <dbReference type="Proteomes" id="UP000694904"/>
    </source>
</evidence>
<dbReference type="GeneID" id="108611121"/>
<accession>A0ABM1NVV0</accession>
<reference evidence="1" key="1">
    <citation type="journal article" date="1997" name="Nucleic Acids Res.">
        <title>tRNAscan-SE: a program for improved detection of transfer RNA genes in genomic sequence.</title>
        <authorList>
            <person name="Lowe T.M."/>
            <person name="Eddy S.R."/>
        </authorList>
    </citation>
    <scope>NUCLEOTIDE SEQUENCE [LARGE SCALE GENOMIC DNA]</scope>
</reference>
<reference evidence="1" key="2">
    <citation type="journal article" date="2016" name="G3 (Bethesda)">
        <title>Genome Evolution in Three Species of Cactophilic Drosophila.</title>
        <authorList>
            <person name="Sanchez-Flores A."/>
            <person name="Penazola F."/>
            <person name="Carpinteyro-Ponce J."/>
            <person name="Nazario-Yepiz N."/>
            <person name="Abreu-Goodger C."/>
            <person name="Machado C.A."/>
            <person name="Markow T.A."/>
        </authorList>
    </citation>
    <scope>NUCLEOTIDE SEQUENCE [LARGE SCALE GENOMIC DNA]</scope>
</reference>
<protein>
    <submittedName>
        <fullName evidence="2">Uncharacterized protein LOC108611121</fullName>
    </submittedName>
</protein>
<dbReference type="RefSeq" id="XP_017859086.1">
    <property type="nucleotide sequence ID" value="XM_018003597.1"/>
</dbReference>
<reference evidence="2" key="3">
    <citation type="submission" date="2025-08" db="UniProtKB">
        <authorList>
            <consortium name="RefSeq"/>
        </authorList>
    </citation>
    <scope>IDENTIFICATION</scope>
    <source>
        <tissue evidence="2">Whole organism</tissue>
    </source>
</reference>
<keyword evidence="1" id="KW-1185">Reference proteome</keyword>
<proteinExistence type="predicted"/>
<organism evidence="1 2">
    <name type="scientific">Drosophila arizonae</name>
    <name type="common">Fruit fly</name>
    <dbReference type="NCBI Taxonomy" id="7263"/>
    <lineage>
        <taxon>Eukaryota</taxon>
        <taxon>Metazoa</taxon>
        <taxon>Ecdysozoa</taxon>
        <taxon>Arthropoda</taxon>
        <taxon>Hexapoda</taxon>
        <taxon>Insecta</taxon>
        <taxon>Pterygota</taxon>
        <taxon>Neoptera</taxon>
        <taxon>Endopterygota</taxon>
        <taxon>Diptera</taxon>
        <taxon>Brachycera</taxon>
        <taxon>Muscomorpha</taxon>
        <taxon>Ephydroidea</taxon>
        <taxon>Drosophilidae</taxon>
        <taxon>Drosophila</taxon>
    </lineage>
</organism>
<dbReference type="Proteomes" id="UP000694904">
    <property type="component" value="Chromosome 3"/>
</dbReference>
<gene>
    <name evidence="2" type="primary">LOC108611121</name>
</gene>
<sequence>MNLVWGHKGPYFHAPCQRDRFPSLLDEMGEDGDKLVAHLGISNMSDMGARLKRGRKPTAVAEQRAADCVKEQCVPLHKMFCTSAQGLRRGVDKYAQIPKYDPYVDEEDQRELAQRYRKLLNRPSPTPAQRQVGEPPYTGLCQHCRRRGSNDVANDFQGRLYLQQAYLLGQINLMVLDGHQPPQLQQQQQQQQQHQNNEGLHNMHHNRYHG</sequence>